<dbReference type="SUPFAM" id="SSF55166">
    <property type="entry name" value="Hedgehog/DD-peptidase"/>
    <property type="match status" value="1"/>
</dbReference>
<sequence>MTLLSGCQDAREWQSGALAPERISAELSLRESVYFSDERLSQMQLTQTGGEDGTIQDPDHNHLLVNDDHVLDPAYVPEDLTVPDVRFSFSEALDRRLMREEAAEALERLFADAEGYGHELFAVSGYRSFERQEQLFTAYVNEHGEDEARKILAIPGGSEHQSGLAMDVSSRSNGFLLNTDFADTDEGKWLEEHAHEHGFIIRYPAGKEAITGISFEPWHIRYIGEDEAHELYQSGLTLEELIEKARNYQGSPD</sequence>
<dbReference type="Proteomes" id="UP000094463">
    <property type="component" value="Chromosome"/>
</dbReference>
<keyword evidence="2" id="KW-0121">Carboxypeptidase</keyword>
<dbReference type="CDD" id="cd14852">
    <property type="entry name" value="LD-carboxypeptidase"/>
    <property type="match status" value="1"/>
</dbReference>
<gene>
    <name evidence="2" type="primary">yodJ</name>
    <name evidence="2" type="ORF">BBEV_3208</name>
</gene>
<dbReference type="KEGG" id="bbev:BBEV_3208"/>
<dbReference type="GO" id="GO:0009002">
    <property type="term" value="F:serine-type D-Ala-D-Ala carboxypeptidase activity"/>
    <property type="evidence" value="ECO:0007669"/>
    <property type="project" value="UniProtKB-EC"/>
</dbReference>
<keyword evidence="3" id="KW-1185">Reference proteome</keyword>
<dbReference type="PATRIC" id="fig|632773.3.peg.3366"/>
<dbReference type="PANTHER" id="PTHR34385:SF1">
    <property type="entry name" value="PEPTIDOGLYCAN L-ALANYL-D-GLUTAMATE ENDOPEPTIDASE CWLK"/>
    <property type="match status" value="1"/>
</dbReference>
<evidence type="ECO:0000259" key="1">
    <source>
        <dbReference type="Pfam" id="PF02557"/>
    </source>
</evidence>
<dbReference type="Pfam" id="PF02557">
    <property type="entry name" value="VanY"/>
    <property type="match status" value="1"/>
</dbReference>
<feature type="domain" description="D-alanyl-D-alanine carboxypeptidase-like core" evidence="1">
    <location>
        <begin position="97"/>
        <end position="224"/>
    </location>
</feature>
<dbReference type="AlphaFoldDB" id="A0A1D7QZT8"/>
<dbReference type="EMBL" id="CP012502">
    <property type="protein sequence ID" value="AOM84523.1"/>
    <property type="molecule type" value="Genomic_DNA"/>
</dbReference>
<reference evidence="2 3" key="1">
    <citation type="submission" date="2015-08" db="EMBL/GenBank/DDBJ databases">
        <title>The complete genome sequence of Bacillus beveridgei MLTeJB.</title>
        <authorList>
            <person name="Hanson T.E."/>
            <person name="Mesa C."/>
            <person name="Basesman S.M."/>
            <person name="Oremland R.S."/>
        </authorList>
    </citation>
    <scope>NUCLEOTIDE SEQUENCE [LARGE SCALE GENOMIC DNA]</scope>
    <source>
        <strain evidence="2 3">MLTeJB</strain>
    </source>
</reference>
<accession>A0A1D7QZT8</accession>
<dbReference type="STRING" id="632773.BBEV_3208"/>
<proteinExistence type="predicted"/>
<dbReference type="GO" id="GO:0006508">
    <property type="term" value="P:proteolysis"/>
    <property type="evidence" value="ECO:0007669"/>
    <property type="project" value="InterPro"/>
</dbReference>
<dbReference type="InterPro" id="IPR009045">
    <property type="entry name" value="Zn_M74/Hedgehog-like"/>
</dbReference>
<dbReference type="InterPro" id="IPR052179">
    <property type="entry name" value="DD-CPase-like"/>
</dbReference>
<dbReference type="Gene3D" id="3.30.1380.10">
    <property type="match status" value="1"/>
</dbReference>
<dbReference type="InterPro" id="IPR058193">
    <property type="entry name" value="VanY/YodJ_core_dom"/>
</dbReference>
<evidence type="ECO:0000313" key="2">
    <source>
        <dbReference type="EMBL" id="AOM84523.1"/>
    </source>
</evidence>
<name>A0A1D7QZT8_9BACI</name>
<protein>
    <submittedName>
        <fullName evidence="2">Putative carboxypeptidase yodJ</fullName>
        <ecNumber evidence="2">3.4.16.4</ecNumber>
    </submittedName>
</protein>
<keyword evidence="2" id="KW-0645">Protease</keyword>
<organism evidence="2 3">
    <name type="scientific">Salisediminibacterium beveridgei</name>
    <dbReference type="NCBI Taxonomy" id="632773"/>
    <lineage>
        <taxon>Bacteria</taxon>
        <taxon>Bacillati</taxon>
        <taxon>Bacillota</taxon>
        <taxon>Bacilli</taxon>
        <taxon>Bacillales</taxon>
        <taxon>Bacillaceae</taxon>
        <taxon>Salisediminibacterium</taxon>
    </lineage>
</organism>
<dbReference type="EC" id="3.4.16.4" evidence="2"/>
<keyword evidence="2" id="KW-0378">Hydrolase</keyword>
<dbReference type="PANTHER" id="PTHR34385">
    <property type="entry name" value="D-ALANYL-D-ALANINE CARBOXYPEPTIDASE"/>
    <property type="match status" value="1"/>
</dbReference>
<evidence type="ECO:0000313" key="3">
    <source>
        <dbReference type="Proteomes" id="UP000094463"/>
    </source>
</evidence>
<dbReference type="InterPro" id="IPR003709">
    <property type="entry name" value="VanY-like_core_dom"/>
</dbReference>